<dbReference type="Pfam" id="PF12937">
    <property type="entry name" value="F-box-like"/>
    <property type="match status" value="1"/>
</dbReference>
<evidence type="ECO:0000259" key="1">
    <source>
        <dbReference type="PROSITE" id="PS50181"/>
    </source>
</evidence>
<evidence type="ECO:0000313" key="2">
    <source>
        <dbReference type="EMBL" id="RAL07967.1"/>
    </source>
</evidence>
<dbReference type="RefSeq" id="XP_025547121.1">
    <property type="nucleotide sequence ID" value="XM_025691327.1"/>
</dbReference>
<evidence type="ECO:0000313" key="3">
    <source>
        <dbReference type="Proteomes" id="UP000248961"/>
    </source>
</evidence>
<dbReference type="PROSITE" id="PS50181">
    <property type="entry name" value="FBOX"/>
    <property type="match status" value="1"/>
</dbReference>
<keyword evidence="3" id="KW-1185">Reference proteome</keyword>
<dbReference type="InterPro" id="IPR001810">
    <property type="entry name" value="F-box_dom"/>
</dbReference>
<dbReference type="STRING" id="1450537.A0A395HJG9"/>
<feature type="domain" description="F-box" evidence="1">
    <location>
        <begin position="1"/>
        <end position="46"/>
    </location>
</feature>
<dbReference type="VEuPathDB" id="FungiDB:BO97DRAFT_327451"/>
<proteinExistence type="predicted"/>
<accession>A0A395HJG9</accession>
<organism evidence="2 3">
    <name type="scientific">Aspergillus homomorphus (strain CBS 101889)</name>
    <dbReference type="NCBI Taxonomy" id="1450537"/>
    <lineage>
        <taxon>Eukaryota</taxon>
        <taxon>Fungi</taxon>
        <taxon>Dikarya</taxon>
        <taxon>Ascomycota</taxon>
        <taxon>Pezizomycotina</taxon>
        <taxon>Eurotiomycetes</taxon>
        <taxon>Eurotiomycetidae</taxon>
        <taxon>Eurotiales</taxon>
        <taxon>Aspergillaceae</taxon>
        <taxon>Aspergillus</taxon>
        <taxon>Aspergillus subgen. Circumdati</taxon>
    </lineage>
</organism>
<dbReference type="EMBL" id="KZ824321">
    <property type="protein sequence ID" value="RAL07967.1"/>
    <property type="molecule type" value="Genomic_DNA"/>
</dbReference>
<dbReference type="Proteomes" id="UP000248961">
    <property type="component" value="Unassembled WGS sequence"/>
</dbReference>
<name>A0A395HJG9_ASPHC</name>
<dbReference type="AlphaFoldDB" id="A0A395HJG9"/>
<dbReference type="GeneID" id="37195616"/>
<reference evidence="2 3" key="1">
    <citation type="submission" date="2018-02" db="EMBL/GenBank/DDBJ databases">
        <title>The genomes of Aspergillus section Nigri reveals drivers in fungal speciation.</title>
        <authorList>
            <consortium name="DOE Joint Genome Institute"/>
            <person name="Vesth T.C."/>
            <person name="Nybo J."/>
            <person name="Theobald S."/>
            <person name="Brandl J."/>
            <person name="Frisvad J.C."/>
            <person name="Nielsen K.F."/>
            <person name="Lyhne E.K."/>
            <person name="Kogle M.E."/>
            <person name="Kuo A."/>
            <person name="Riley R."/>
            <person name="Clum A."/>
            <person name="Nolan M."/>
            <person name="Lipzen A."/>
            <person name="Salamov A."/>
            <person name="Henrissat B."/>
            <person name="Wiebenga A."/>
            <person name="De vries R.P."/>
            <person name="Grigoriev I.V."/>
            <person name="Mortensen U.H."/>
            <person name="Andersen M.R."/>
            <person name="Baker S.E."/>
        </authorList>
    </citation>
    <scope>NUCLEOTIDE SEQUENCE [LARGE SCALE GENOMIC DNA]</scope>
    <source>
        <strain evidence="2 3">CBS 101889</strain>
    </source>
</reference>
<protein>
    <recommendedName>
        <fullName evidence="1">F-box domain-containing protein</fullName>
    </recommendedName>
</protein>
<sequence>MLLNRLPQELVLMVAEYLETERDFNSLVRTSKESHDILNHHLYRHNSKHHNSSALHWAAEHGNEATTRRCIEEG</sequence>
<dbReference type="OrthoDB" id="341259at2759"/>
<feature type="non-terminal residue" evidence="2">
    <location>
        <position position="74"/>
    </location>
</feature>
<gene>
    <name evidence="2" type="ORF">BO97DRAFT_327451</name>
</gene>